<sequence length="265" mass="29478">MVQSGLEMFSNSVLLALILVLLTSSFLLILQRNTGKLIWNAKSGSKNRQPTFIIAGPSGSGKSCLYNLMTTGKLKTTVTSQETSVASGFKLSESVKVRLMAFPGHLKLRGKLFDEIRDSTNIKGLVFVIDATVDPKQLTKTAEFLFQILQLTERRKDGVDILLACNKSEMFTARPALKIREVLEQEIEKIIIRKQKSLETVTGPIAGHHQSNENHEIGQEDAVDFATGNGFSFDVLEGNVDAFEGSVLKRDIEKWECWMEERAVN</sequence>
<dbReference type="RefSeq" id="XP_037140136.1">
    <property type="nucleotide sequence ID" value="XM_037284240.1"/>
</dbReference>
<evidence type="ECO:0000313" key="12">
    <source>
        <dbReference type="EMBL" id="QLL33462.1"/>
    </source>
</evidence>
<dbReference type="Gene3D" id="3.40.50.300">
    <property type="entry name" value="P-loop containing nucleotide triphosphate hydrolases"/>
    <property type="match status" value="1"/>
</dbReference>
<keyword evidence="8" id="KW-0342">GTP-binding</keyword>
<gene>
    <name evidence="12" type="ORF">HG536_0E03730</name>
</gene>
<dbReference type="GO" id="GO:0005789">
    <property type="term" value="C:endoplasmic reticulum membrane"/>
    <property type="evidence" value="ECO:0007669"/>
    <property type="project" value="UniProtKB-SubCell"/>
</dbReference>
<dbReference type="AlphaFoldDB" id="A0A7G3ZIX6"/>
<evidence type="ECO:0000256" key="6">
    <source>
        <dbReference type="ARBA" id="ARBA00022824"/>
    </source>
</evidence>
<keyword evidence="13" id="KW-1185">Reference proteome</keyword>
<keyword evidence="4 11" id="KW-0812">Transmembrane</keyword>
<name>A0A7G3ZIX6_9SACH</name>
<dbReference type="GeneID" id="59326658"/>
<evidence type="ECO:0000256" key="2">
    <source>
        <dbReference type="ARBA" id="ARBA00005619"/>
    </source>
</evidence>
<dbReference type="OrthoDB" id="41266at2759"/>
<comment type="subcellular location">
    <subcellularLocation>
        <location evidence="1">Endoplasmic reticulum membrane</location>
        <topology evidence="1">Single-pass membrane protein</topology>
    </subcellularLocation>
</comment>
<reference evidence="12 13" key="1">
    <citation type="submission" date="2020-06" db="EMBL/GenBank/DDBJ databases">
        <title>The yeast mating-type switching endonuclease HO is a domesticated member of an unorthodox homing genetic element family.</title>
        <authorList>
            <person name="Coughlan A.Y."/>
            <person name="Lombardi L."/>
            <person name="Braun-Galleani S."/>
            <person name="Martos A.R."/>
            <person name="Galeote V."/>
            <person name="Bigey F."/>
            <person name="Dequin S."/>
            <person name="Byrne K.P."/>
            <person name="Wolfe K.H."/>
        </authorList>
    </citation>
    <scope>NUCLEOTIDE SEQUENCE [LARGE SCALE GENOMIC DNA]</scope>
    <source>
        <strain evidence="12 13">CBS764</strain>
    </source>
</reference>
<evidence type="ECO:0000256" key="11">
    <source>
        <dbReference type="SAM" id="Phobius"/>
    </source>
</evidence>
<evidence type="ECO:0000256" key="3">
    <source>
        <dbReference type="ARBA" id="ARBA00020256"/>
    </source>
</evidence>
<evidence type="ECO:0000256" key="10">
    <source>
        <dbReference type="ARBA" id="ARBA00023170"/>
    </source>
</evidence>
<evidence type="ECO:0000256" key="4">
    <source>
        <dbReference type="ARBA" id="ARBA00022692"/>
    </source>
</evidence>
<keyword evidence="7 11" id="KW-1133">Transmembrane helix</keyword>
<keyword evidence="9 11" id="KW-0472">Membrane</keyword>
<dbReference type="GO" id="GO:0005525">
    <property type="term" value="F:GTP binding"/>
    <property type="evidence" value="ECO:0007669"/>
    <property type="project" value="UniProtKB-KW"/>
</dbReference>
<dbReference type="Pfam" id="PF09439">
    <property type="entry name" value="SRPRB"/>
    <property type="match status" value="1"/>
</dbReference>
<evidence type="ECO:0000256" key="1">
    <source>
        <dbReference type="ARBA" id="ARBA00004389"/>
    </source>
</evidence>
<dbReference type="SUPFAM" id="SSF52540">
    <property type="entry name" value="P-loop containing nucleoside triphosphate hydrolases"/>
    <property type="match status" value="1"/>
</dbReference>
<evidence type="ECO:0000256" key="8">
    <source>
        <dbReference type="ARBA" id="ARBA00023134"/>
    </source>
</evidence>
<dbReference type="InterPro" id="IPR019009">
    <property type="entry name" value="SRP_receptor_beta_su"/>
</dbReference>
<dbReference type="KEGG" id="tgb:HG536_0E03730"/>
<dbReference type="CDD" id="cd04105">
    <property type="entry name" value="SR_beta"/>
    <property type="match status" value="1"/>
</dbReference>
<dbReference type="Proteomes" id="UP000515788">
    <property type="component" value="Chromosome 5"/>
</dbReference>
<feature type="transmembrane region" description="Helical" evidence="11">
    <location>
        <begin position="12"/>
        <end position="30"/>
    </location>
</feature>
<protein>
    <recommendedName>
        <fullName evidence="3">Signal recognition particle receptor subunit beta</fullName>
    </recommendedName>
</protein>
<comment type="similarity">
    <text evidence="2">Belongs to the SRP receptor beta subunit family.</text>
</comment>
<keyword evidence="6" id="KW-0256">Endoplasmic reticulum</keyword>
<keyword evidence="10" id="KW-0675">Receptor</keyword>
<keyword evidence="5" id="KW-0547">Nucleotide-binding</keyword>
<proteinExistence type="inferred from homology"/>
<accession>A0A7G3ZIX6</accession>
<dbReference type="EMBL" id="CP059250">
    <property type="protein sequence ID" value="QLL33462.1"/>
    <property type="molecule type" value="Genomic_DNA"/>
</dbReference>
<dbReference type="InterPro" id="IPR027417">
    <property type="entry name" value="P-loop_NTPase"/>
</dbReference>
<evidence type="ECO:0000256" key="7">
    <source>
        <dbReference type="ARBA" id="ARBA00022989"/>
    </source>
</evidence>
<organism evidence="12 13">
    <name type="scientific">Torulaspora globosa</name>
    <dbReference type="NCBI Taxonomy" id="48254"/>
    <lineage>
        <taxon>Eukaryota</taxon>
        <taxon>Fungi</taxon>
        <taxon>Dikarya</taxon>
        <taxon>Ascomycota</taxon>
        <taxon>Saccharomycotina</taxon>
        <taxon>Saccharomycetes</taxon>
        <taxon>Saccharomycetales</taxon>
        <taxon>Saccharomycetaceae</taxon>
        <taxon>Torulaspora</taxon>
    </lineage>
</organism>
<evidence type="ECO:0000256" key="9">
    <source>
        <dbReference type="ARBA" id="ARBA00023136"/>
    </source>
</evidence>
<evidence type="ECO:0000313" key="13">
    <source>
        <dbReference type="Proteomes" id="UP000515788"/>
    </source>
</evidence>
<evidence type="ECO:0000256" key="5">
    <source>
        <dbReference type="ARBA" id="ARBA00022741"/>
    </source>
</evidence>